<dbReference type="EMBL" id="CADCWH010000261">
    <property type="protein sequence ID" value="CAA9560783.1"/>
    <property type="molecule type" value="Genomic_DNA"/>
</dbReference>
<sequence length="40" mass="4607">MRFDRPMRVSARDVERVWGGQWLRPSHSPVGEVWLVAGDA</sequence>
<dbReference type="AlphaFoldDB" id="A0A6J4UV53"/>
<organism evidence="1">
    <name type="scientific">uncultured Thermomicrobiales bacterium</name>
    <dbReference type="NCBI Taxonomy" id="1645740"/>
    <lineage>
        <taxon>Bacteria</taxon>
        <taxon>Pseudomonadati</taxon>
        <taxon>Thermomicrobiota</taxon>
        <taxon>Thermomicrobia</taxon>
        <taxon>Thermomicrobiales</taxon>
        <taxon>environmental samples</taxon>
    </lineage>
</organism>
<evidence type="ECO:0000313" key="1">
    <source>
        <dbReference type="EMBL" id="CAA9560783.1"/>
    </source>
</evidence>
<reference evidence="1" key="1">
    <citation type="submission" date="2020-02" db="EMBL/GenBank/DDBJ databases">
        <authorList>
            <person name="Meier V. D."/>
        </authorList>
    </citation>
    <scope>NUCLEOTIDE SEQUENCE</scope>
    <source>
        <strain evidence="1">AVDCRST_MAG70</strain>
    </source>
</reference>
<name>A0A6J4UV53_9BACT</name>
<gene>
    <name evidence="1" type="ORF">AVDCRST_MAG70-1648</name>
</gene>
<accession>A0A6J4UV53</accession>
<proteinExistence type="predicted"/>
<protein>
    <submittedName>
        <fullName evidence="1">Uncharacterized protein</fullName>
    </submittedName>
</protein>